<dbReference type="SUPFAM" id="SSF53041">
    <property type="entry name" value="Resolvase-like"/>
    <property type="match status" value="1"/>
</dbReference>
<dbReference type="Gene3D" id="3.90.1750.20">
    <property type="entry name" value="Putative Large Serine Recombinase, Chain B, Domain 2"/>
    <property type="match status" value="1"/>
</dbReference>
<feature type="domain" description="Recombinase" evidence="3">
    <location>
        <begin position="165"/>
        <end position="308"/>
    </location>
</feature>
<dbReference type="SMART" id="SM00857">
    <property type="entry name" value="Resolvase"/>
    <property type="match status" value="1"/>
</dbReference>
<proteinExistence type="predicted"/>
<sequence>MNMKVAIYCRLSEEDRDKKFETDDSNSIQNQKTMLLQYAMEQGWELYNVYSDDDYTGSDRRRPEFNRLLKDAELHRFDIVLCKTQSRFTRELELVEKYIHGLFPIWGIRFISIVDNADTANKGNKKSRQINGLVNEWYLEDMSENIRSVLTNRRVNGFHIGAFAPYGYKKDPEQKGHLIIDEEAAAVVREVFTLFSQGHGKTSIARMLNDRGVPNPTEYKRRQGLRYQQPKRKNSTLWKYFAISNMLVNEVYIGNMIQGKTGSVSYKTKQCKPRPKSEWYTVENTHEPIIDRDLWNKVQALIAQRAKPFDTGNIGLFARKARCANCGYTMLSSKTSPQRGSQHYLQCSNRHVAKDACIGSFISVDRLEKMVIAEIKKLAAEYLDRDELEQKIEFCDTLKGQKKRLTADLHAYERKAAEYSKGIRELYLDKVKGLLSENDYVEMSRDFVSERDRLERVIAEGEKQLAALEDKIAAGDNRREIIEQYTNLDHLTRDIVEELIDYILVGKRIPGTRDVPIEIHWNF</sequence>
<dbReference type="InterPro" id="IPR025378">
    <property type="entry name" value="DUF4368"/>
</dbReference>
<dbReference type="InterPro" id="IPR011109">
    <property type="entry name" value="DNA_bind_recombinase_dom"/>
</dbReference>
<keyword evidence="1" id="KW-0175">Coiled coil</keyword>
<dbReference type="GO" id="GO:0000150">
    <property type="term" value="F:DNA strand exchange activity"/>
    <property type="evidence" value="ECO:0007669"/>
    <property type="project" value="InterPro"/>
</dbReference>
<evidence type="ECO:0000259" key="3">
    <source>
        <dbReference type="PROSITE" id="PS51737"/>
    </source>
</evidence>
<dbReference type="PROSITE" id="PS51737">
    <property type="entry name" value="RECOMBINASE_DNA_BIND"/>
    <property type="match status" value="1"/>
</dbReference>
<dbReference type="AlphaFoldDB" id="A0A9D2LX25"/>
<gene>
    <name evidence="4" type="ORF">H9942_02600</name>
</gene>
<dbReference type="InterPro" id="IPR050639">
    <property type="entry name" value="SSR_resolvase"/>
</dbReference>
<name>A0A9D2LX25_9FIRM</name>
<dbReference type="Pfam" id="PF07508">
    <property type="entry name" value="Recombinase"/>
    <property type="match status" value="1"/>
</dbReference>
<dbReference type="PROSITE" id="PS51736">
    <property type="entry name" value="RECOMBINASES_3"/>
    <property type="match status" value="1"/>
</dbReference>
<dbReference type="InterPro" id="IPR025827">
    <property type="entry name" value="Zn_ribbon_recom_dom"/>
</dbReference>
<dbReference type="PANTHER" id="PTHR30461:SF23">
    <property type="entry name" value="DNA RECOMBINASE-RELATED"/>
    <property type="match status" value="1"/>
</dbReference>
<dbReference type="InterPro" id="IPR038109">
    <property type="entry name" value="DNA_bind_recomb_sf"/>
</dbReference>
<comment type="caution">
    <text evidence="4">The sequence shown here is derived from an EMBL/GenBank/DDBJ whole genome shotgun (WGS) entry which is preliminary data.</text>
</comment>
<dbReference type="Pfam" id="PF14287">
    <property type="entry name" value="DUF4368"/>
    <property type="match status" value="1"/>
</dbReference>
<evidence type="ECO:0000313" key="4">
    <source>
        <dbReference type="EMBL" id="HJB36942.1"/>
    </source>
</evidence>
<dbReference type="GO" id="GO:0003677">
    <property type="term" value="F:DNA binding"/>
    <property type="evidence" value="ECO:0007669"/>
    <property type="project" value="InterPro"/>
</dbReference>
<reference evidence="4" key="2">
    <citation type="submission" date="2021-04" db="EMBL/GenBank/DDBJ databases">
        <authorList>
            <person name="Gilroy R."/>
        </authorList>
    </citation>
    <scope>NUCLEOTIDE SEQUENCE</scope>
    <source>
        <strain evidence="4">ChiBcolR8-3208</strain>
    </source>
</reference>
<reference evidence="4" key="1">
    <citation type="journal article" date="2021" name="PeerJ">
        <title>Extensive microbial diversity within the chicken gut microbiome revealed by metagenomics and culture.</title>
        <authorList>
            <person name="Gilroy R."/>
            <person name="Ravi A."/>
            <person name="Getino M."/>
            <person name="Pursley I."/>
            <person name="Horton D.L."/>
            <person name="Alikhan N.F."/>
            <person name="Baker D."/>
            <person name="Gharbi K."/>
            <person name="Hall N."/>
            <person name="Watson M."/>
            <person name="Adriaenssens E.M."/>
            <person name="Foster-Nyarko E."/>
            <person name="Jarju S."/>
            <person name="Secka A."/>
            <person name="Antonio M."/>
            <person name="Oren A."/>
            <person name="Chaudhuri R.R."/>
            <person name="La Ragione R."/>
            <person name="Hildebrand F."/>
            <person name="Pallen M.J."/>
        </authorList>
    </citation>
    <scope>NUCLEOTIDE SEQUENCE</scope>
    <source>
        <strain evidence="4">ChiBcolR8-3208</strain>
    </source>
</reference>
<evidence type="ECO:0000259" key="2">
    <source>
        <dbReference type="PROSITE" id="PS51736"/>
    </source>
</evidence>
<evidence type="ECO:0000256" key="1">
    <source>
        <dbReference type="SAM" id="Coils"/>
    </source>
</evidence>
<organism evidence="4 5">
    <name type="scientific">Candidatus Acutalibacter ornithocaccae</name>
    <dbReference type="NCBI Taxonomy" id="2838416"/>
    <lineage>
        <taxon>Bacteria</taxon>
        <taxon>Bacillati</taxon>
        <taxon>Bacillota</taxon>
        <taxon>Clostridia</taxon>
        <taxon>Eubacteriales</taxon>
        <taxon>Acutalibacteraceae</taxon>
        <taxon>Acutalibacter</taxon>
    </lineage>
</organism>
<protein>
    <submittedName>
        <fullName evidence="4">Recombinase family protein</fullName>
    </submittedName>
</protein>
<dbReference type="Proteomes" id="UP000824214">
    <property type="component" value="Unassembled WGS sequence"/>
</dbReference>
<dbReference type="InterPro" id="IPR006119">
    <property type="entry name" value="Resolv_N"/>
</dbReference>
<accession>A0A9D2LX25</accession>
<dbReference type="Pfam" id="PF00239">
    <property type="entry name" value="Resolvase"/>
    <property type="match status" value="1"/>
</dbReference>
<dbReference type="PANTHER" id="PTHR30461">
    <property type="entry name" value="DNA-INVERTASE FROM LAMBDOID PROPHAGE"/>
    <property type="match status" value="1"/>
</dbReference>
<dbReference type="InterPro" id="IPR036162">
    <property type="entry name" value="Resolvase-like_N_sf"/>
</dbReference>
<feature type="coiled-coil region" evidence="1">
    <location>
        <begin position="451"/>
        <end position="478"/>
    </location>
</feature>
<dbReference type="Gene3D" id="3.40.50.1390">
    <property type="entry name" value="Resolvase, N-terminal catalytic domain"/>
    <property type="match status" value="1"/>
</dbReference>
<dbReference type="Pfam" id="PF13408">
    <property type="entry name" value="Zn_ribbon_recom"/>
    <property type="match status" value="1"/>
</dbReference>
<dbReference type="EMBL" id="DWXZ01000043">
    <property type="protein sequence ID" value="HJB36942.1"/>
    <property type="molecule type" value="Genomic_DNA"/>
</dbReference>
<feature type="domain" description="Resolvase/invertase-type recombinase catalytic" evidence="2">
    <location>
        <begin position="4"/>
        <end position="157"/>
    </location>
</feature>
<evidence type="ECO:0000313" key="5">
    <source>
        <dbReference type="Proteomes" id="UP000824214"/>
    </source>
</evidence>